<dbReference type="RefSeq" id="WP_188377660.1">
    <property type="nucleotide sequence ID" value="NZ_BMEL01000003.1"/>
</dbReference>
<reference evidence="2" key="1">
    <citation type="journal article" date="2014" name="Int. J. Syst. Evol. Microbiol.">
        <title>Complete genome sequence of Corynebacterium casei LMG S-19264T (=DSM 44701T), isolated from a smear-ripened cheese.</title>
        <authorList>
            <consortium name="US DOE Joint Genome Institute (JGI-PGF)"/>
            <person name="Walter F."/>
            <person name="Albersmeier A."/>
            <person name="Kalinowski J."/>
            <person name="Ruckert C."/>
        </authorList>
    </citation>
    <scope>NUCLEOTIDE SEQUENCE</scope>
    <source>
        <strain evidence="2">CGMCC 1.12153</strain>
    </source>
</reference>
<name>A0A917EW35_HALAA</name>
<evidence type="ECO:0000313" key="2">
    <source>
        <dbReference type="EMBL" id="GGF23514.1"/>
    </source>
</evidence>
<dbReference type="InterPro" id="IPR037523">
    <property type="entry name" value="VOC_core"/>
</dbReference>
<dbReference type="InterPro" id="IPR004360">
    <property type="entry name" value="Glyas_Fos-R_dOase_dom"/>
</dbReference>
<feature type="domain" description="VOC" evidence="1">
    <location>
        <begin position="3"/>
        <end position="121"/>
    </location>
</feature>
<dbReference type="SUPFAM" id="SSF54593">
    <property type="entry name" value="Glyoxalase/Bleomycin resistance protein/Dihydroxybiphenyl dioxygenase"/>
    <property type="match status" value="1"/>
</dbReference>
<dbReference type="Gene3D" id="3.10.180.10">
    <property type="entry name" value="2,3-Dihydroxybiphenyl 1,2-Dioxygenase, domain 1"/>
    <property type="match status" value="1"/>
</dbReference>
<dbReference type="CDD" id="cd06587">
    <property type="entry name" value="VOC"/>
    <property type="match status" value="1"/>
</dbReference>
<sequence length="140" mass="16152">MFQIHGVFVPVTDLERSKKWYEEHLGLIKADEWSKGAGYVFPSGSMTIALIKVENTEFTTEFTVEGSYKNVYFNLKTDDIEAAHRKLKANHVKTTDIEDLEFMKKFDFKDPDGNTISVVSEEPSSPFHKNQIKKLQEVKF</sequence>
<reference evidence="2" key="2">
    <citation type="submission" date="2020-09" db="EMBL/GenBank/DDBJ databases">
        <authorList>
            <person name="Sun Q."/>
            <person name="Zhou Y."/>
        </authorList>
    </citation>
    <scope>NUCLEOTIDE SEQUENCE</scope>
    <source>
        <strain evidence="2">CGMCC 1.12153</strain>
    </source>
</reference>
<evidence type="ECO:0000259" key="1">
    <source>
        <dbReference type="PROSITE" id="PS51819"/>
    </source>
</evidence>
<evidence type="ECO:0000313" key="3">
    <source>
        <dbReference type="Proteomes" id="UP000660110"/>
    </source>
</evidence>
<dbReference type="PROSITE" id="PS51819">
    <property type="entry name" value="VOC"/>
    <property type="match status" value="1"/>
</dbReference>
<dbReference type="EMBL" id="BMEL01000003">
    <property type="protein sequence ID" value="GGF23514.1"/>
    <property type="molecule type" value="Genomic_DNA"/>
</dbReference>
<keyword evidence="3" id="KW-1185">Reference proteome</keyword>
<proteinExistence type="predicted"/>
<dbReference type="InterPro" id="IPR029068">
    <property type="entry name" value="Glyas_Bleomycin-R_OHBP_Dase"/>
</dbReference>
<accession>A0A917EW35</accession>
<dbReference type="Pfam" id="PF00903">
    <property type="entry name" value="Glyoxalase"/>
    <property type="match status" value="1"/>
</dbReference>
<dbReference type="AlphaFoldDB" id="A0A917EW35"/>
<protein>
    <recommendedName>
        <fullName evidence="1">VOC domain-containing protein</fullName>
    </recommendedName>
</protein>
<organism evidence="2 3">
    <name type="scientific">Halobacillus andaensis</name>
    <dbReference type="NCBI Taxonomy" id="1176239"/>
    <lineage>
        <taxon>Bacteria</taxon>
        <taxon>Bacillati</taxon>
        <taxon>Bacillota</taxon>
        <taxon>Bacilli</taxon>
        <taxon>Bacillales</taxon>
        <taxon>Bacillaceae</taxon>
        <taxon>Halobacillus</taxon>
    </lineage>
</organism>
<dbReference type="Proteomes" id="UP000660110">
    <property type="component" value="Unassembled WGS sequence"/>
</dbReference>
<gene>
    <name evidence="2" type="ORF">GCM10010954_22900</name>
</gene>
<comment type="caution">
    <text evidence="2">The sequence shown here is derived from an EMBL/GenBank/DDBJ whole genome shotgun (WGS) entry which is preliminary data.</text>
</comment>